<dbReference type="AlphaFoldDB" id="A0AAJ7N9B7"/>
<evidence type="ECO:0000256" key="1">
    <source>
        <dbReference type="SAM" id="MobiDB-lite"/>
    </source>
</evidence>
<gene>
    <name evidence="3" type="primary">LOC108627427</name>
</gene>
<evidence type="ECO:0000313" key="2">
    <source>
        <dbReference type="Proteomes" id="UP000694925"/>
    </source>
</evidence>
<reference evidence="3" key="1">
    <citation type="submission" date="2025-08" db="UniProtKB">
        <authorList>
            <consortium name="RefSeq"/>
        </authorList>
    </citation>
    <scope>IDENTIFICATION</scope>
    <source>
        <tissue evidence="3">Whole body</tissue>
    </source>
</reference>
<dbReference type="RefSeq" id="XP_017884162.1">
    <property type="nucleotide sequence ID" value="XM_018028673.1"/>
</dbReference>
<dbReference type="Proteomes" id="UP000694925">
    <property type="component" value="Unplaced"/>
</dbReference>
<proteinExistence type="predicted"/>
<accession>A0AAJ7N9B7</accession>
<feature type="region of interest" description="Disordered" evidence="1">
    <location>
        <begin position="60"/>
        <end position="108"/>
    </location>
</feature>
<sequence>MNAAGRIAAPDESQQEGQQDFSWASHIRHNLFNPSFMNASLAPLENAHKLFHAWSLYIYDPSPRENDEENEDEDEDEDEDDDEEEESTDSGIDDDGDDEDDQSGACQFVSSELTDCRFFV</sequence>
<name>A0AAJ7N9B7_9HYME</name>
<protein>
    <submittedName>
        <fullName evidence="3">Uncharacterized protein</fullName>
    </submittedName>
</protein>
<organism evidence="2 3">
    <name type="scientific">Ceratina calcarata</name>
    <dbReference type="NCBI Taxonomy" id="156304"/>
    <lineage>
        <taxon>Eukaryota</taxon>
        <taxon>Metazoa</taxon>
        <taxon>Ecdysozoa</taxon>
        <taxon>Arthropoda</taxon>
        <taxon>Hexapoda</taxon>
        <taxon>Insecta</taxon>
        <taxon>Pterygota</taxon>
        <taxon>Neoptera</taxon>
        <taxon>Endopterygota</taxon>
        <taxon>Hymenoptera</taxon>
        <taxon>Apocrita</taxon>
        <taxon>Aculeata</taxon>
        <taxon>Apoidea</taxon>
        <taxon>Anthophila</taxon>
        <taxon>Apidae</taxon>
        <taxon>Ceratina</taxon>
        <taxon>Zadontomerus</taxon>
    </lineage>
</organism>
<feature type="region of interest" description="Disordered" evidence="1">
    <location>
        <begin position="1"/>
        <end position="22"/>
    </location>
</feature>
<evidence type="ECO:0000313" key="3">
    <source>
        <dbReference type="RefSeq" id="XP_017884162.1"/>
    </source>
</evidence>
<keyword evidence="2" id="KW-1185">Reference proteome</keyword>
<dbReference type="GeneID" id="108627427"/>
<feature type="compositionally biased region" description="Acidic residues" evidence="1">
    <location>
        <begin position="66"/>
        <end position="102"/>
    </location>
</feature>
<dbReference type="KEGG" id="ccal:108627427"/>